<dbReference type="PANTHER" id="PTHR31651:SF3">
    <property type="entry name" value="PROTEIN PIN-LIKES 7"/>
    <property type="match status" value="1"/>
</dbReference>
<evidence type="ECO:0000256" key="7">
    <source>
        <dbReference type="ARBA" id="ARBA00023294"/>
    </source>
</evidence>
<protein>
    <submittedName>
        <fullName evidence="11">PIN-LIKES 7</fullName>
    </submittedName>
</protein>
<feature type="transmembrane region" description="Helical" evidence="10">
    <location>
        <begin position="394"/>
        <end position="418"/>
    </location>
</feature>
<accession>A0A9W7H0R7</accession>
<keyword evidence="2" id="KW-0813">Transport</keyword>
<dbReference type="GO" id="GO:0005789">
    <property type="term" value="C:endoplasmic reticulum membrane"/>
    <property type="evidence" value="ECO:0007669"/>
    <property type="project" value="UniProtKB-SubCell"/>
</dbReference>
<evidence type="ECO:0000256" key="1">
    <source>
        <dbReference type="ARBA" id="ARBA00004477"/>
    </source>
</evidence>
<feature type="transmembrane region" description="Helical" evidence="10">
    <location>
        <begin position="106"/>
        <end position="127"/>
    </location>
</feature>
<dbReference type="PANTHER" id="PTHR31651">
    <property type="match status" value="1"/>
</dbReference>
<comment type="function">
    <text evidence="8">Involved in cellular auxin homeostasis by regulating auxin metabolism. Regulates intracellular auxin accumulation at the endoplasmic reticulum and thus auxin availability for nuclear auxin signaling.</text>
</comment>
<reference evidence="11" key="1">
    <citation type="submission" date="2023-05" db="EMBL/GenBank/DDBJ databases">
        <title>Genome and transcriptome analyses reveal genes involved in the formation of fine ridges on petal epidermal cells in Hibiscus trionum.</title>
        <authorList>
            <person name="Koshimizu S."/>
            <person name="Masuda S."/>
            <person name="Ishii T."/>
            <person name="Shirasu K."/>
            <person name="Hoshino A."/>
            <person name="Arita M."/>
        </authorList>
    </citation>
    <scope>NUCLEOTIDE SEQUENCE</scope>
    <source>
        <strain evidence="11">Hamamatsu line</strain>
    </source>
</reference>
<name>A0A9W7H0R7_HIBTR</name>
<evidence type="ECO:0000256" key="10">
    <source>
        <dbReference type="SAM" id="Phobius"/>
    </source>
</evidence>
<feature type="transmembrane region" description="Helical" evidence="10">
    <location>
        <begin position="73"/>
        <end position="94"/>
    </location>
</feature>
<keyword evidence="7" id="KW-0927">Auxin signaling pathway</keyword>
<evidence type="ECO:0000256" key="6">
    <source>
        <dbReference type="ARBA" id="ARBA00023136"/>
    </source>
</evidence>
<keyword evidence="3 10" id="KW-0812">Transmembrane</keyword>
<dbReference type="InterPro" id="IPR004776">
    <property type="entry name" value="Mem_transp_PIN-like"/>
</dbReference>
<feature type="transmembrane region" description="Helical" evidence="10">
    <location>
        <begin position="327"/>
        <end position="349"/>
    </location>
</feature>
<keyword evidence="12" id="KW-1185">Reference proteome</keyword>
<comment type="similarity">
    <text evidence="9">Belongs to the auxin efflux carrier (TC 2.A.69.2) family.</text>
</comment>
<comment type="subcellular location">
    <subcellularLocation>
        <location evidence="1">Endoplasmic reticulum membrane</location>
        <topology evidence="1">Multi-pass membrane protein</topology>
    </subcellularLocation>
</comment>
<dbReference type="GO" id="GO:0080162">
    <property type="term" value="P:endoplasmic reticulum to cytosol auxin transport"/>
    <property type="evidence" value="ECO:0007669"/>
    <property type="project" value="InterPro"/>
</dbReference>
<dbReference type="GO" id="GO:0009734">
    <property type="term" value="P:auxin-activated signaling pathway"/>
    <property type="evidence" value="ECO:0007669"/>
    <property type="project" value="UniProtKB-KW"/>
</dbReference>
<evidence type="ECO:0000256" key="2">
    <source>
        <dbReference type="ARBA" id="ARBA00022448"/>
    </source>
</evidence>
<feature type="transmembrane region" description="Helical" evidence="10">
    <location>
        <begin position="12"/>
        <end position="31"/>
    </location>
</feature>
<evidence type="ECO:0000313" key="12">
    <source>
        <dbReference type="Proteomes" id="UP001165190"/>
    </source>
</evidence>
<evidence type="ECO:0000256" key="5">
    <source>
        <dbReference type="ARBA" id="ARBA00022989"/>
    </source>
</evidence>
<organism evidence="11 12">
    <name type="scientific">Hibiscus trionum</name>
    <name type="common">Flower of an hour</name>
    <dbReference type="NCBI Taxonomy" id="183268"/>
    <lineage>
        <taxon>Eukaryota</taxon>
        <taxon>Viridiplantae</taxon>
        <taxon>Streptophyta</taxon>
        <taxon>Embryophyta</taxon>
        <taxon>Tracheophyta</taxon>
        <taxon>Spermatophyta</taxon>
        <taxon>Magnoliopsida</taxon>
        <taxon>eudicotyledons</taxon>
        <taxon>Gunneridae</taxon>
        <taxon>Pentapetalae</taxon>
        <taxon>rosids</taxon>
        <taxon>malvids</taxon>
        <taxon>Malvales</taxon>
        <taxon>Malvaceae</taxon>
        <taxon>Malvoideae</taxon>
        <taxon>Hibiscus</taxon>
    </lineage>
</organism>
<dbReference type="Proteomes" id="UP001165190">
    <property type="component" value="Unassembled WGS sequence"/>
</dbReference>
<evidence type="ECO:0000256" key="3">
    <source>
        <dbReference type="ARBA" id="ARBA00022692"/>
    </source>
</evidence>
<dbReference type="OrthoDB" id="191139at2759"/>
<evidence type="ECO:0000313" key="11">
    <source>
        <dbReference type="EMBL" id="GMI68970.1"/>
    </source>
</evidence>
<feature type="transmembrane region" description="Helical" evidence="10">
    <location>
        <begin position="263"/>
        <end position="285"/>
    </location>
</feature>
<keyword evidence="4" id="KW-0256">Endoplasmic reticulum</keyword>
<comment type="caution">
    <text evidence="11">The sequence shown here is derived from an EMBL/GenBank/DDBJ whole genome shotgun (WGS) entry which is preliminary data.</text>
</comment>
<feature type="transmembrane region" description="Helical" evidence="10">
    <location>
        <begin position="297"/>
        <end position="315"/>
    </location>
</feature>
<dbReference type="Pfam" id="PF03547">
    <property type="entry name" value="Mem_trans"/>
    <property type="match status" value="1"/>
</dbReference>
<feature type="transmembrane region" description="Helical" evidence="10">
    <location>
        <begin position="147"/>
        <end position="168"/>
    </location>
</feature>
<keyword evidence="6 10" id="KW-0472">Membrane</keyword>
<evidence type="ECO:0000256" key="4">
    <source>
        <dbReference type="ARBA" id="ARBA00022824"/>
    </source>
</evidence>
<dbReference type="InterPro" id="IPR045033">
    <property type="entry name" value="PILS1/3/4/5/7"/>
</dbReference>
<proteinExistence type="inferred from homology"/>
<dbReference type="AlphaFoldDB" id="A0A9W7H0R7"/>
<dbReference type="EMBL" id="BSYR01000006">
    <property type="protein sequence ID" value="GMI68970.1"/>
    <property type="molecule type" value="Genomic_DNA"/>
</dbReference>
<evidence type="ECO:0000256" key="8">
    <source>
        <dbReference type="ARBA" id="ARBA00025100"/>
    </source>
</evidence>
<feature type="transmembrane region" description="Helical" evidence="10">
    <location>
        <begin position="43"/>
        <end position="61"/>
    </location>
</feature>
<evidence type="ECO:0000256" key="9">
    <source>
        <dbReference type="ARBA" id="ARBA00025752"/>
    </source>
</evidence>
<gene>
    <name evidence="11" type="ORF">HRI_000566400</name>
</gene>
<keyword evidence="5 10" id="KW-1133">Transmembrane helix</keyword>
<sequence>MGFWTLFEVASMPILQVLIISLLGAFMATDYCKLLPEDTRRYLNKLVFVVFTPSLMFASLAKTVTLQDIISWWFMPVNIGITYLVGGIIGWIVVKILRPKPHLEGLIIATCSSGNMGNLLLIVVPAICNEDGSPFGNRSVCNSAGLSYASFSLAIGGFYVWTISYQMVKSSAMKLKALEAAEELVSKAEPNNDSDATSESRLLKGEGGIATTVATKAVEDPETQAANVSQESSPKQKGKASLWVEVVGFFHQILKELMSPPNLGAILGFIFGATMSLRNLIIGAGAPLRVIQDSIKLLGDATIPCITLIIGANLVDGLRSSIIKPSIIVGVVCVRYVILPVIGICVVKAAGNLGLLSSDPLFRYVLMIQFALPPASNIGTITQLFDVGQEECSVLFLWTYLIAALALTTWSTIFMWILT</sequence>
<feature type="transmembrane region" description="Helical" evidence="10">
    <location>
        <begin position="361"/>
        <end position="382"/>
    </location>
</feature>